<evidence type="ECO:0000259" key="2">
    <source>
        <dbReference type="Pfam" id="PF02517"/>
    </source>
</evidence>
<feature type="transmembrane region" description="Helical" evidence="1">
    <location>
        <begin position="166"/>
        <end position="183"/>
    </location>
</feature>
<dbReference type="HOGENOM" id="CLU_078735_0_0_7"/>
<feature type="transmembrane region" description="Helical" evidence="1">
    <location>
        <begin position="214"/>
        <end position="236"/>
    </location>
</feature>
<dbReference type="InterPro" id="IPR003675">
    <property type="entry name" value="Rce1/LyrA-like_dom"/>
</dbReference>
<dbReference type="InterPro" id="IPR014346">
    <property type="entry name" value="Prenyl_protease-related"/>
</dbReference>
<keyword evidence="3" id="KW-0378">Hydrolase</keyword>
<name>C6DZY1_GEOSM</name>
<dbReference type="KEGG" id="gem:GM21_2482"/>
<dbReference type="GO" id="GO:0080120">
    <property type="term" value="P:CAAX-box protein maturation"/>
    <property type="evidence" value="ECO:0007669"/>
    <property type="project" value="UniProtKB-ARBA"/>
</dbReference>
<keyword evidence="3" id="KW-0645">Protease</keyword>
<keyword evidence="1" id="KW-0472">Membrane</keyword>
<accession>C6DZY1</accession>
<dbReference type="GO" id="GO:0004175">
    <property type="term" value="F:endopeptidase activity"/>
    <property type="evidence" value="ECO:0007669"/>
    <property type="project" value="UniProtKB-ARBA"/>
</dbReference>
<sequence length="237" mass="26929">MTGSVYSSRLNMAIYRRTVPFAMFMAFIALEESLRYAMQQHWLDLPITALYYLYPIKTVAVAFLLYKYSPFYHEICIQDLGQLWSTVSVVLIGLFTFAIWVSADWVVTLASPPSGFNPMLLPDGMVRVLMTAFRVAGAVLVVPIMEEVFWRSFLLRYLVNTDFESIPIGSFTWSSFIISTILFGLEHHLIVAGMIAGVVYSLIVYKAKSIAQCILAHAITNFALACFVLFTGKWHFW</sequence>
<keyword evidence="1" id="KW-0812">Transmembrane</keyword>
<feature type="transmembrane region" description="Helical" evidence="1">
    <location>
        <begin position="189"/>
        <end position="207"/>
    </location>
</feature>
<dbReference type="NCBIfam" id="TIGR03008">
    <property type="entry name" value="pepcterm_CAAX"/>
    <property type="match status" value="1"/>
</dbReference>
<feature type="transmembrane region" description="Helical" evidence="1">
    <location>
        <begin position="80"/>
        <end position="103"/>
    </location>
</feature>
<feature type="domain" description="CAAX prenyl protease 2/Lysostaphin resistance protein A-like" evidence="2">
    <location>
        <begin position="132"/>
        <end position="222"/>
    </location>
</feature>
<dbReference type="AlphaFoldDB" id="C6DZY1"/>
<dbReference type="eggNOG" id="COG1266">
    <property type="taxonomic scope" value="Bacteria"/>
</dbReference>
<dbReference type="GO" id="GO:0006508">
    <property type="term" value="P:proteolysis"/>
    <property type="evidence" value="ECO:0007669"/>
    <property type="project" value="UniProtKB-KW"/>
</dbReference>
<dbReference type="EMBL" id="CP001661">
    <property type="protein sequence ID" value="ACT18525.1"/>
    <property type="molecule type" value="Genomic_DNA"/>
</dbReference>
<evidence type="ECO:0000313" key="3">
    <source>
        <dbReference type="EMBL" id="ACT18525.1"/>
    </source>
</evidence>
<proteinExistence type="predicted"/>
<evidence type="ECO:0000256" key="1">
    <source>
        <dbReference type="SAM" id="Phobius"/>
    </source>
</evidence>
<dbReference type="STRING" id="443144.GM21_2482"/>
<feature type="transmembrane region" description="Helical" evidence="1">
    <location>
        <begin position="50"/>
        <end position="68"/>
    </location>
</feature>
<protein>
    <submittedName>
        <fullName evidence="3">CAAX prenyl protease-related protein</fullName>
    </submittedName>
</protein>
<gene>
    <name evidence="3" type="ordered locus">GM21_2482</name>
</gene>
<organism evidence="3">
    <name type="scientific">Geobacter sp. (strain M21)</name>
    <dbReference type="NCBI Taxonomy" id="443144"/>
    <lineage>
        <taxon>Bacteria</taxon>
        <taxon>Pseudomonadati</taxon>
        <taxon>Thermodesulfobacteriota</taxon>
        <taxon>Desulfuromonadia</taxon>
        <taxon>Geobacterales</taxon>
        <taxon>Geobacteraceae</taxon>
        <taxon>Geobacter</taxon>
    </lineage>
</organism>
<feature type="transmembrane region" description="Helical" evidence="1">
    <location>
        <begin position="12"/>
        <end position="30"/>
    </location>
</feature>
<dbReference type="Pfam" id="PF02517">
    <property type="entry name" value="Rce1-like"/>
    <property type="match status" value="1"/>
</dbReference>
<feature type="transmembrane region" description="Helical" evidence="1">
    <location>
        <begin position="125"/>
        <end position="145"/>
    </location>
</feature>
<dbReference type="OrthoDB" id="9787923at2"/>
<reference evidence="3" key="1">
    <citation type="submission" date="2009-07" db="EMBL/GenBank/DDBJ databases">
        <title>Complete sequence of Geobacter sp. M21.</title>
        <authorList>
            <consortium name="US DOE Joint Genome Institute"/>
            <person name="Lucas S."/>
            <person name="Copeland A."/>
            <person name="Lapidus A."/>
            <person name="Glavina del Rio T."/>
            <person name="Dalin E."/>
            <person name="Tice H."/>
            <person name="Bruce D."/>
            <person name="Goodwin L."/>
            <person name="Pitluck S."/>
            <person name="Saunders E."/>
            <person name="Brettin T."/>
            <person name="Detter J.C."/>
            <person name="Han C."/>
            <person name="Larimer F."/>
            <person name="Land M."/>
            <person name="Hauser L."/>
            <person name="Kyrpides N."/>
            <person name="Ovchinnikova G."/>
            <person name="Lovley D."/>
        </authorList>
    </citation>
    <scope>NUCLEOTIDE SEQUENCE [LARGE SCALE GENOMIC DNA]</scope>
    <source>
        <strain evidence="3">M21</strain>
    </source>
</reference>
<keyword evidence="1" id="KW-1133">Transmembrane helix</keyword>